<name>A0ABW1SCF2_9PROT</name>
<proteinExistence type="inferred from homology"/>
<reference evidence="3" key="1">
    <citation type="journal article" date="2019" name="Int. J. Syst. Evol. Microbiol.">
        <title>The Global Catalogue of Microorganisms (GCM) 10K type strain sequencing project: providing services to taxonomists for standard genome sequencing and annotation.</title>
        <authorList>
            <consortium name="The Broad Institute Genomics Platform"/>
            <consortium name="The Broad Institute Genome Sequencing Center for Infectious Disease"/>
            <person name="Wu L."/>
            <person name="Ma J."/>
        </authorList>
    </citation>
    <scope>NUCLEOTIDE SEQUENCE [LARGE SCALE GENOMIC DNA]</scope>
    <source>
        <strain evidence="3">CGMCC-1.15741</strain>
    </source>
</reference>
<organism evidence="2 3">
    <name type="scientific">Ponticaulis profundi</name>
    <dbReference type="NCBI Taxonomy" id="2665222"/>
    <lineage>
        <taxon>Bacteria</taxon>
        <taxon>Pseudomonadati</taxon>
        <taxon>Pseudomonadota</taxon>
        <taxon>Alphaproteobacteria</taxon>
        <taxon>Hyphomonadales</taxon>
        <taxon>Hyphomonadaceae</taxon>
        <taxon>Ponticaulis</taxon>
    </lineage>
</organism>
<dbReference type="Pfam" id="PF00480">
    <property type="entry name" value="ROK"/>
    <property type="match status" value="1"/>
</dbReference>
<dbReference type="InterPro" id="IPR000600">
    <property type="entry name" value="ROK"/>
</dbReference>
<dbReference type="SUPFAM" id="SSF53067">
    <property type="entry name" value="Actin-like ATPase domain"/>
    <property type="match status" value="1"/>
</dbReference>
<sequence>MSNETEHDSLAGIFFADDANIWATGRSISGHEQDQFGNYELSFQPNFVDREEVNALRIKPAETVKKDVEAIVSAMADHTEISELKIVTTASLGPFKENRTGFNNSGKIIHAPRAEKWAAIDLHKIVSDTFEEFGNKNITVRCLHDAEAFVIGEHYLQRQMRLKRDKIGSEAYRKDERALAQETVAYFLLDQGVGGAVLRNNSFVRGETALEFGHLPIYPAFEDEHRFPISDCGAHSLPCLEGTVSIEALAKKWKLTLDDYLQLPADAEALHWIGYYVAQAIHMIVLTHSPTTFFLGGRLVNNEYLVPHVRGFYDVIGRNRRNGRMYPGYDSQYKLGKFIKRWTFPDTGVLGCLCWSRKQLDAATNPNVFQFP</sequence>
<comment type="similarity">
    <text evidence="1">Belongs to the ROK (NagC/XylR) family.</text>
</comment>
<dbReference type="EMBL" id="JBHSSW010000028">
    <property type="protein sequence ID" value="MFC6199199.1"/>
    <property type="molecule type" value="Genomic_DNA"/>
</dbReference>
<keyword evidence="3" id="KW-1185">Reference proteome</keyword>
<protein>
    <submittedName>
        <fullName evidence="2">ROK family protein</fullName>
    </submittedName>
</protein>
<accession>A0ABW1SCF2</accession>
<evidence type="ECO:0000256" key="1">
    <source>
        <dbReference type="ARBA" id="ARBA00006479"/>
    </source>
</evidence>
<dbReference type="RefSeq" id="WP_377380041.1">
    <property type="nucleotide sequence ID" value="NZ_JBHSSW010000028.1"/>
</dbReference>
<evidence type="ECO:0000313" key="2">
    <source>
        <dbReference type="EMBL" id="MFC6199199.1"/>
    </source>
</evidence>
<dbReference type="Proteomes" id="UP001596303">
    <property type="component" value="Unassembled WGS sequence"/>
</dbReference>
<evidence type="ECO:0000313" key="3">
    <source>
        <dbReference type="Proteomes" id="UP001596303"/>
    </source>
</evidence>
<dbReference type="Gene3D" id="3.30.420.40">
    <property type="match status" value="2"/>
</dbReference>
<dbReference type="PANTHER" id="PTHR18964:SF149">
    <property type="entry name" value="BIFUNCTIONAL UDP-N-ACETYLGLUCOSAMINE 2-EPIMERASE_N-ACETYLMANNOSAMINE KINASE"/>
    <property type="match status" value="1"/>
</dbReference>
<gene>
    <name evidence="2" type="ORF">ACFQDM_14025</name>
</gene>
<comment type="caution">
    <text evidence="2">The sequence shown here is derived from an EMBL/GenBank/DDBJ whole genome shotgun (WGS) entry which is preliminary data.</text>
</comment>
<dbReference type="PANTHER" id="PTHR18964">
    <property type="entry name" value="ROK (REPRESSOR, ORF, KINASE) FAMILY"/>
    <property type="match status" value="1"/>
</dbReference>
<dbReference type="InterPro" id="IPR043129">
    <property type="entry name" value="ATPase_NBD"/>
</dbReference>